<protein>
    <submittedName>
        <fullName evidence="3">Uncharacterized protein</fullName>
    </submittedName>
</protein>
<dbReference type="PANTHER" id="PTHR33142:SF8">
    <property type="entry name" value="CYCLIN-DEPENDENT PROTEIN KINASE INHIBITOR SMR9"/>
    <property type="match status" value="1"/>
</dbReference>
<evidence type="ECO:0000313" key="4">
    <source>
        <dbReference type="Proteomes" id="UP000236161"/>
    </source>
</evidence>
<dbReference type="InterPro" id="IPR040389">
    <property type="entry name" value="SMR"/>
</dbReference>
<keyword evidence="4" id="KW-1185">Reference proteome</keyword>
<dbReference type="Proteomes" id="UP000236161">
    <property type="component" value="Unassembled WGS sequence"/>
</dbReference>
<dbReference type="GO" id="GO:0005634">
    <property type="term" value="C:nucleus"/>
    <property type="evidence" value="ECO:0007669"/>
    <property type="project" value="TreeGrafter"/>
</dbReference>
<evidence type="ECO:0000256" key="2">
    <source>
        <dbReference type="ARBA" id="ARBA00023306"/>
    </source>
</evidence>
<dbReference type="OrthoDB" id="1840446at2759"/>
<keyword evidence="2" id="KW-0131">Cell cycle</keyword>
<dbReference type="EMBL" id="KZ451955">
    <property type="protein sequence ID" value="PKA58241.1"/>
    <property type="molecule type" value="Genomic_DNA"/>
</dbReference>
<dbReference type="GO" id="GO:0004860">
    <property type="term" value="F:protein kinase inhibitor activity"/>
    <property type="evidence" value="ECO:0007669"/>
    <property type="project" value="UniProtKB-KW"/>
</dbReference>
<proteinExistence type="predicted"/>
<gene>
    <name evidence="3" type="ORF">AXF42_Ash012964</name>
</gene>
<sequence length="111" mass="12304">MPLAALPGGRRKASRRRCSDLPWEKAAEAEQELRAAANLFPAPEMAENSCVGFSTPKARRFRISDELPCPPAPKKRRLAAVPFSSGRPSVPFFTHPDMELFFLLALHDLST</sequence>
<name>A0A2I0ARR0_9ASPA</name>
<keyword evidence="1" id="KW-0649">Protein kinase inhibitor</keyword>
<accession>A0A2I0ARR0</accession>
<dbReference type="AlphaFoldDB" id="A0A2I0ARR0"/>
<dbReference type="GO" id="GO:0032875">
    <property type="term" value="P:regulation of DNA endoreduplication"/>
    <property type="evidence" value="ECO:0007669"/>
    <property type="project" value="InterPro"/>
</dbReference>
<organism evidence="3 4">
    <name type="scientific">Apostasia shenzhenica</name>
    <dbReference type="NCBI Taxonomy" id="1088818"/>
    <lineage>
        <taxon>Eukaryota</taxon>
        <taxon>Viridiplantae</taxon>
        <taxon>Streptophyta</taxon>
        <taxon>Embryophyta</taxon>
        <taxon>Tracheophyta</taxon>
        <taxon>Spermatophyta</taxon>
        <taxon>Magnoliopsida</taxon>
        <taxon>Liliopsida</taxon>
        <taxon>Asparagales</taxon>
        <taxon>Orchidaceae</taxon>
        <taxon>Apostasioideae</taxon>
        <taxon>Apostasia</taxon>
    </lineage>
</organism>
<reference evidence="3 4" key="1">
    <citation type="journal article" date="2017" name="Nature">
        <title>The Apostasia genome and the evolution of orchids.</title>
        <authorList>
            <person name="Zhang G.Q."/>
            <person name="Liu K.W."/>
            <person name="Li Z."/>
            <person name="Lohaus R."/>
            <person name="Hsiao Y.Y."/>
            <person name="Niu S.C."/>
            <person name="Wang J.Y."/>
            <person name="Lin Y.C."/>
            <person name="Xu Q."/>
            <person name="Chen L.J."/>
            <person name="Yoshida K."/>
            <person name="Fujiwara S."/>
            <person name="Wang Z.W."/>
            <person name="Zhang Y.Q."/>
            <person name="Mitsuda N."/>
            <person name="Wang M."/>
            <person name="Liu G.H."/>
            <person name="Pecoraro L."/>
            <person name="Huang H.X."/>
            <person name="Xiao X.J."/>
            <person name="Lin M."/>
            <person name="Wu X.Y."/>
            <person name="Wu W.L."/>
            <person name="Chen Y.Y."/>
            <person name="Chang S.B."/>
            <person name="Sakamoto S."/>
            <person name="Ohme-Takagi M."/>
            <person name="Yagi M."/>
            <person name="Zeng S.J."/>
            <person name="Shen C.Y."/>
            <person name="Yeh C.M."/>
            <person name="Luo Y.B."/>
            <person name="Tsai W.C."/>
            <person name="Van de Peer Y."/>
            <person name="Liu Z.J."/>
        </authorList>
    </citation>
    <scope>NUCLEOTIDE SEQUENCE [LARGE SCALE GENOMIC DNA]</scope>
    <source>
        <strain evidence="4">cv. Shenzhen</strain>
        <tissue evidence="3">Stem</tissue>
    </source>
</reference>
<evidence type="ECO:0000313" key="3">
    <source>
        <dbReference type="EMBL" id="PKA58241.1"/>
    </source>
</evidence>
<dbReference type="PANTHER" id="PTHR33142">
    <property type="entry name" value="CYCLIN-DEPENDENT PROTEIN KINASE INHIBITOR SMR13"/>
    <property type="match status" value="1"/>
</dbReference>
<evidence type="ECO:0000256" key="1">
    <source>
        <dbReference type="ARBA" id="ARBA00023013"/>
    </source>
</evidence>